<comment type="caution">
    <text evidence="6">The sequence shown here is derived from an EMBL/GenBank/DDBJ whole genome shotgun (WGS) entry which is preliminary data.</text>
</comment>
<keyword evidence="2" id="KW-0732">Signal</keyword>
<evidence type="ECO:0000313" key="6">
    <source>
        <dbReference type="EMBL" id="MCA9754875.1"/>
    </source>
</evidence>
<feature type="compositionally biased region" description="Polar residues" evidence="1">
    <location>
        <begin position="136"/>
        <end position="145"/>
    </location>
</feature>
<dbReference type="AlphaFoldDB" id="A0A956NC39"/>
<sequence>MTRSVAPWMLFLCVLTLAPTVAAGQPPSNDGRLATDRVVAYVDTLIERAREMELWNDPYWRTLLHYERGLFGTRSLVDDPSFFASPVGKKDPRAELEATLRILFDPPLTAEEPESLEAIATEGATSDQPASRDASETSATGTTDASVDPTEDTTPNAARAKLPICRFVARYEWLKEQLDIDESRVPEARCEPFEELYTAVGADAVSLIFPTSHMNSPASMYGHTLLTIGAASETSLLSHAINYSAVTNETFGPLYIAKGLLGLYPGYFSMLPYYAKLQEYSDVNDRDIWEYPLAFEREEIRRLFLHLYELENINSNYYFFSQNCSYHLLYLLEAARPGLDLTSRFGWWVIPLDTIRAAEDVGLVRDPIYRPSKSTKVSFLAGLSTHEEQRLARDLALGKTSTDEPRLGDGGLAPEARIRVLDLAGEYLQYIYAKGEVEQEAYVPRFLATLRARSSLGVSGEWRYAIQPPTPPDHGHRSARIELGSVFVRRGPGDDGPLDAFPLLTVRPAYHDLLDNAAGFKRGSQIVFAETGLRYDPRREKLRVEFFDAIDIVSLAPRDLFFHHTSWRVKTGLIRRTDSVGGDPLVFHLGTGFGWSFGIPRLGVPYLMVDTETQIGGGLDSNYAIGGGASAGILGKVTNWWQFHLSGRAIFFRLGDRDDL</sequence>
<dbReference type="Proteomes" id="UP000739538">
    <property type="component" value="Unassembled WGS sequence"/>
</dbReference>
<dbReference type="EMBL" id="JAGQHS010000011">
    <property type="protein sequence ID" value="MCA9754875.1"/>
    <property type="molecule type" value="Genomic_DNA"/>
</dbReference>
<dbReference type="InterPro" id="IPR057165">
    <property type="entry name" value="DUF7843"/>
</dbReference>
<dbReference type="Pfam" id="PF25222">
    <property type="entry name" value="DUF7840"/>
    <property type="match status" value="1"/>
</dbReference>
<organism evidence="6 7">
    <name type="scientific">Eiseniibacteriota bacterium</name>
    <dbReference type="NCBI Taxonomy" id="2212470"/>
    <lineage>
        <taxon>Bacteria</taxon>
        <taxon>Candidatus Eiseniibacteriota</taxon>
    </lineage>
</organism>
<evidence type="ECO:0000313" key="7">
    <source>
        <dbReference type="Proteomes" id="UP000739538"/>
    </source>
</evidence>
<dbReference type="Pfam" id="PF25225">
    <property type="entry name" value="DUF7843"/>
    <property type="match status" value="1"/>
</dbReference>
<feature type="domain" description="DUF7840" evidence="4">
    <location>
        <begin position="469"/>
        <end position="656"/>
    </location>
</feature>
<reference evidence="6" key="1">
    <citation type="submission" date="2020-04" db="EMBL/GenBank/DDBJ databases">
        <authorList>
            <person name="Zhang T."/>
        </authorList>
    </citation>
    <scope>NUCLEOTIDE SEQUENCE</scope>
    <source>
        <strain evidence="6">HKST-UBA02</strain>
    </source>
</reference>
<feature type="signal peptide" evidence="2">
    <location>
        <begin position="1"/>
        <end position="23"/>
    </location>
</feature>
<protein>
    <submittedName>
        <fullName evidence="6">DUF4105 domain-containing protein</fullName>
    </submittedName>
</protein>
<accession>A0A956NC39</accession>
<reference evidence="6" key="2">
    <citation type="journal article" date="2021" name="Microbiome">
        <title>Successional dynamics and alternative stable states in a saline activated sludge microbial community over 9 years.</title>
        <authorList>
            <person name="Wang Y."/>
            <person name="Ye J."/>
            <person name="Ju F."/>
            <person name="Liu L."/>
            <person name="Boyd J.A."/>
            <person name="Deng Y."/>
            <person name="Parks D.H."/>
            <person name="Jiang X."/>
            <person name="Yin X."/>
            <person name="Woodcroft B.J."/>
            <person name="Tyson G.W."/>
            <person name="Hugenholtz P."/>
            <person name="Polz M.F."/>
            <person name="Zhang T."/>
        </authorList>
    </citation>
    <scope>NUCLEOTIDE SEQUENCE</scope>
    <source>
        <strain evidence="6">HKST-UBA02</strain>
    </source>
</reference>
<feature type="domain" description="DUF7843" evidence="5">
    <location>
        <begin position="53"/>
        <end position="107"/>
    </location>
</feature>
<evidence type="ECO:0000256" key="1">
    <source>
        <dbReference type="SAM" id="MobiDB-lite"/>
    </source>
</evidence>
<proteinExistence type="predicted"/>
<evidence type="ECO:0000259" key="3">
    <source>
        <dbReference type="Pfam" id="PF13387"/>
    </source>
</evidence>
<dbReference type="Pfam" id="PF13387">
    <property type="entry name" value="Lnb_N"/>
    <property type="match status" value="1"/>
</dbReference>
<evidence type="ECO:0000259" key="5">
    <source>
        <dbReference type="Pfam" id="PF25225"/>
    </source>
</evidence>
<evidence type="ECO:0000256" key="2">
    <source>
        <dbReference type="SAM" id="SignalP"/>
    </source>
</evidence>
<name>A0A956NC39_UNCEI</name>
<feature type="region of interest" description="Disordered" evidence="1">
    <location>
        <begin position="122"/>
        <end position="155"/>
    </location>
</feature>
<evidence type="ECO:0000259" key="4">
    <source>
        <dbReference type="Pfam" id="PF25222"/>
    </source>
</evidence>
<dbReference type="InterPro" id="IPR057162">
    <property type="entry name" value="DUF7840"/>
</dbReference>
<feature type="domain" description="Lnb N-terminal periplasmic" evidence="3">
    <location>
        <begin position="194"/>
        <end position="358"/>
    </location>
</feature>
<feature type="chain" id="PRO_5037302285" evidence="2">
    <location>
        <begin position="24"/>
        <end position="660"/>
    </location>
</feature>
<gene>
    <name evidence="6" type="ORF">KDA27_03665</name>
</gene>
<dbReference type="InterPro" id="IPR025178">
    <property type="entry name" value="Lnb_N"/>
</dbReference>